<evidence type="ECO:0000256" key="2">
    <source>
        <dbReference type="ARBA" id="ARBA00022553"/>
    </source>
</evidence>
<sequence length="2091" mass="227596">MFKRDRNIDIVKKAQAKVIEPKRDSFNRLKHLKTFLEHVENQEAKDFFTANYSVLFFIFHDAFSIVEANIRSKGVHKSQREEFEQVRFLFEKILTLLPELLAEGWQAHSIRIAMKKLLHHGNSFKTLCEGIRLFILWYQALKENAPIEVDQMFGQLVPGIVPPSTVSIGPQSPQRDEAKSQESPPNPNTNKDHTFYTVIENEIGPVVAGDQGWLFPPVAGDIQPEDLQSALLEFLLQAVVAQVTKIQWAKLVVNGVRQYERCFSFLLERFRAVYVPHLFPHMSTKYSLYTPNLDLPAAVRSDSVLLSRVQSVVLQWLVSYVSPLRDEREAGATRNAQRMESSLTFYAAKLAWNSFVDDDMQRIVPVLPETDFLTVVQRAVVRNVLFSSPANVDFVHELFRQCLVSPLGQTQTTKKVIAVYREWIQLTHPDPPWFLVEQPSADQPRNPVYCGQQNLYKVFITNASNFFLLSLPAAEGQLLAEQVDLCKRVMNIYRFMVMKKLMERATWEQLLYVILHVTSEVLTHDSPRKDTASAGSSGAAGPVNTAGVGATSSSTTESLGQQLSAALFQTLIVTWIKANLHATICVDLWNGFVRVLSTLAHWEPLVDEWAKTMKTLTRILTTRVYNLDLDNLPLDRLSEQQSKRRRALGKGGKSQDGEGRRGPGSGAAETASGTVRTHRIANDVEGSSKLIQGKSSLAEFLGGVGSSGSGSGHSPASLQRSLSDSHILMHRRNDMNLAQGGRLGRVRSQRLLASPGSGSFSGGCHLQQDSASASPAASSSALESSSIKDHQQLINHVMDCASSDNGECGDPDGRSVLAGGSQKGWCPEVAAVLWRRMLCSLGNINQIADPHIQCKIMEQLAELSETLLKVRENQGVCEDGSVTSTAPMFIPPVHILTPWLFEATMLGDEYERGRLVAYTLLCDLSLRSHDVPLSAEYVTRLYDVLHRGLTGSSPLVRQCLVRAAGTRFFGARLPGFSLLAWDFTRAAGGILEQHTLKGIPRSEAVQCLGSQLFLGQLYGQLQALNPAESESHQLLPLTGLEEEVISRLMAAASGDPDWQARCTALCAVSVWCYQQLLECSYHVKLLPALTVLLQSLQPGSASSFHQKGVKFSKCNQYTVCQTAAECLALLAEFAPVLLRDLPVLLDLVVKILSVVLIQLYPSANVHQEINERFACLVTSLMFCLAEWIMAIPLDELTRSDGLAPTSLQCALTALDGVVKGTRSDGSVWSGGQIPTLAELFEKLKPKRSDNSSGSGGHKTGTSSVGHHIQSPPETPGGLKPRPPLNTSFSDPARNATLVSSDGRTQSGDGNTNKANPHTNIKLAAKAILCHLLNNVGHFPMNSVSLSSLSSLTTENDDVASCLTRSGSGGASTMNSSRVENQGELSRSAFTAPNIQFFTLNDTAIVSLVEIPPNDKSSDVTEGKARTRVIVRDLCGKFSWECVTLYGPLGCRVGSFPPGPSPDPCMYYAGTRTKNYQQQQLYAAEQLRICGQRLSAGAITGGNESSPQHGALVQSTDADLGIDEKTSVPTWPINLSDSNNSNGSGRLVIQARDNGAHQWNNIKDNLDKVIGYIGVSSPECALQQPLNTAPKALGQQSSLAEADQINEVLSYAEAEQAEVAALRWSPRQRSVPLMPPGDLHDSSEGPAGSSPPHHQDHSNGLSHPHGAAAGGGSAIGQPHTSLAPFQYSRLLLDQLNFLSWERRSSIALLQKNDKLLRELRYLDQQRSRETHKIAVIYVQAGQEDKNSILMNQCGSPEFEAFVSGLGWDVDLRSHSGYRGGLDAHGSTGLTAPYYADSFVEVLYHVSTRIPAHEKDAMTKKLRHLGNDEVHVVWSEHAREYRRGIIATEFGDVFIVLYPLPDGLCRVQINAKHDVPFFGPLFDGSIVDQRVLPALVRATAINADRAVNSLKLMFRSFYEVRSTLIENICSNFKEPATFEEFACKVFQPGSPRGASASVTASGLSGSSSYTSYQASSQHMSSGSVTHGPAINIKSGASSEIAADQSPAISSTSTNSGGLHHHSGIDSNISAMANSTSGTSSAAAVTGSAGGAGASHQGSAMTSGSPPSPQAPPRAHRIDSNHHIVPSTWSQDRG</sequence>
<feature type="region of interest" description="Disordered" evidence="3">
    <location>
        <begin position="1627"/>
        <end position="1674"/>
    </location>
</feature>
<feature type="region of interest" description="Disordered" evidence="3">
    <location>
        <begin position="167"/>
        <end position="193"/>
    </location>
</feature>
<organism evidence="5 6">
    <name type="scientific">Varroa destructor</name>
    <name type="common">Honeybee mite</name>
    <dbReference type="NCBI Taxonomy" id="109461"/>
    <lineage>
        <taxon>Eukaryota</taxon>
        <taxon>Metazoa</taxon>
        <taxon>Ecdysozoa</taxon>
        <taxon>Arthropoda</taxon>
        <taxon>Chelicerata</taxon>
        <taxon>Arachnida</taxon>
        <taxon>Acari</taxon>
        <taxon>Parasitiformes</taxon>
        <taxon>Mesostigmata</taxon>
        <taxon>Gamasina</taxon>
        <taxon>Dermanyssoidea</taxon>
        <taxon>Varroidae</taxon>
        <taxon>Varroa</taxon>
    </lineage>
</organism>
<dbReference type="PANTHER" id="PTHR10063:SF11">
    <property type="entry name" value="RHO GTPASE-ACTIVATING PROTEIN CG5521-RELATED"/>
    <property type="match status" value="1"/>
</dbReference>
<feature type="compositionally biased region" description="Low complexity" evidence="3">
    <location>
        <begin position="2027"/>
        <end position="2044"/>
    </location>
</feature>
<accession>A0A7M7KBM1</accession>
<feature type="region of interest" description="Disordered" evidence="3">
    <location>
        <begin position="1995"/>
        <end position="2091"/>
    </location>
</feature>
<dbReference type="InterPro" id="IPR035974">
    <property type="entry name" value="Rap/Ran-GAP_sf"/>
</dbReference>
<dbReference type="InterPro" id="IPR046859">
    <property type="entry name" value="RGPA/RALGAPB_N"/>
</dbReference>
<name>A0A7M7KBM1_VARDE</name>
<dbReference type="Pfam" id="PF02145">
    <property type="entry name" value="Rap_GAP"/>
    <property type="match status" value="1"/>
</dbReference>
<dbReference type="GO" id="GO:0005737">
    <property type="term" value="C:cytoplasm"/>
    <property type="evidence" value="ECO:0007669"/>
    <property type="project" value="TreeGrafter"/>
</dbReference>
<dbReference type="GO" id="GO:0051056">
    <property type="term" value="P:regulation of small GTPase mediated signal transduction"/>
    <property type="evidence" value="ECO:0007669"/>
    <property type="project" value="InterPro"/>
</dbReference>
<feature type="compositionally biased region" description="Low complexity" evidence="3">
    <location>
        <begin position="532"/>
        <end position="541"/>
    </location>
</feature>
<feature type="region of interest" description="Disordered" evidence="3">
    <location>
        <begin position="638"/>
        <end position="687"/>
    </location>
</feature>
<dbReference type="EnsemblMetazoa" id="XM_022802847">
    <property type="protein sequence ID" value="XP_022658582"/>
    <property type="gene ID" value="LOC111249244"/>
</dbReference>
<feature type="compositionally biased region" description="Low complexity" evidence="3">
    <location>
        <begin position="770"/>
        <end position="785"/>
    </location>
</feature>
<dbReference type="InterPro" id="IPR000331">
    <property type="entry name" value="Rap/Ran_GAP_dom"/>
</dbReference>
<feature type="region of interest" description="Disordered" evidence="3">
    <location>
        <begin position="756"/>
        <end position="785"/>
    </location>
</feature>
<evidence type="ECO:0000313" key="6">
    <source>
        <dbReference type="Proteomes" id="UP000594260"/>
    </source>
</evidence>
<evidence type="ECO:0000259" key="4">
    <source>
        <dbReference type="PROSITE" id="PS50085"/>
    </source>
</evidence>
<keyword evidence="1" id="KW-0343">GTPase activation</keyword>
<reference evidence="5" key="1">
    <citation type="submission" date="2021-01" db="UniProtKB">
        <authorList>
            <consortium name="EnsemblMetazoa"/>
        </authorList>
    </citation>
    <scope>IDENTIFICATION</scope>
</reference>
<dbReference type="RefSeq" id="XP_022658582.1">
    <property type="nucleotide sequence ID" value="XM_022802847.1"/>
</dbReference>
<protein>
    <recommendedName>
        <fullName evidence="4">Rap-GAP domain-containing protein</fullName>
    </recommendedName>
</protein>
<keyword evidence="6" id="KW-1185">Reference proteome</keyword>
<evidence type="ECO:0000313" key="5">
    <source>
        <dbReference type="EnsemblMetazoa" id="XP_022658582"/>
    </source>
</evidence>
<feature type="region of interest" description="Disordered" evidence="3">
    <location>
        <begin position="1245"/>
        <end position="1316"/>
    </location>
</feature>
<dbReference type="PROSITE" id="PS50085">
    <property type="entry name" value="RAPGAP"/>
    <property type="match status" value="1"/>
</dbReference>
<dbReference type="Proteomes" id="UP000594260">
    <property type="component" value="Unplaced"/>
</dbReference>
<feature type="compositionally biased region" description="Polar residues" evidence="3">
    <location>
        <begin position="2004"/>
        <end position="2014"/>
    </location>
</feature>
<dbReference type="GeneID" id="111249244"/>
<dbReference type="GO" id="GO:0005096">
    <property type="term" value="F:GTPase activator activity"/>
    <property type="evidence" value="ECO:0007669"/>
    <property type="project" value="UniProtKB-KW"/>
</dbReference>
<feature type="domain" description="Rap-GAP" evidence="4">
    <location>
        <begin position="1718"/>
        <end position="1926"/>
    </location>
</feature>
<dbReference type="Pfam" id="PF20412">
    <property type="entry name" value="RALGAPB_N"/>
    <property type="match status" value="1"/>
</dbReference>
<dbReference type="FunFam" id="3.40.50.11210:FF:000001">
    <property type="entry name" value="Ral GTPase-activating protein subunit alpha-1 isoform 1"/>
    <property type="match status" value="1"/>
</dbReference>
<dbReference type="SUPFAM" id="SSF48371">
    <property type="entry name" value="ARM repeat"/>
    <property type="match status" value="1"/>
</dbReference>
<dbReference type="InterPro" id="IPR016024">
    <property type="entry name" value="ARM-type_fold"/>
</dbReference>
<dbReference type="GO" id="GO:0005634">
    <property type="term" value="C:nucleus"/>
    <property type="evidence" value="ECO:0007669"/>
    <property type="project" value="InterPro"/>
</dbReference>
<evidence type="ECO:0000256" key="1">
    <source>
        <dbReference type="ARBA" id="ARBA00022468"/>
    </source>
</evidence>
<dbReference type="InterPro" id="IPR027107">
    <property type="entry name" value="Tuberin/Ral-act_asu"/>
</dbReference>
<dbReference type="PANTHER" id="PTHR10063">
    <property type="entry name" value="TUBERIN"/>
    <property type="match status" value="1"/>
</dbReference>
<proteinExistence type="predicted"/>
<feature type="region of interest" description="Disordered" evidence="3">
    <location>
        <begin position="526"/>
        <end position="552"/>
    </location>
</feature>
<dbReference type="SUPFAM" id="SSF111347">
    <property type="entry name" value="Rap/Ran-GAP"/>
    <property type="match status" value="1"/>
</dbReference>
<feature type="compositionally biased region" description="Polar residues" evidence="3">
    <location>
        <begin position="1296"/>
        <end position="1316"/>
    </location>
</feature>
<keyword evidence="2" id="KW-0597">Phosphoprotein</keyword>
<dbReference type="Gene3D" id="3.40.50.11210">
    <property type="entry name" value="Rap/Ran-GAP"/>
    <property type="match status" value="1"/>
</dbReference>
<evidence type="ECO:0000256" key="3">
    <source>
        <dbReference type="SAM" id="MobiDB-lite"/>
    </source>
</evidence>